<keyword evidence="3" id="KW-1003">Cell membrane</keyword>
<dbReference type="GO" id="GO:0022857">
    <property type="term" value="F:transmembrane transporter activity"/>
    <property type="evidence" value="ECO:0007669"/>
    <property type="project" value="InterPro"/>
</dbReference>
<accession>A0A0D1CT20</accession>
<evidence type="ECO:0000256" key="6">
    <source>
        <dbReference type="ARBA" id="ARBA00023136"/>
    </source>
</evidence>
<dbReference type="RefSeq" id="WP_043917202.1">
    <property type="nucleotide sequence ID" value="NZ_FZPF01000008.1"/>
</dbReference>
<dbReference type="STRING" id="935700.jaqu_03370"/>
<dbReference type="OrthoDB" id="7860253at2"/>
<evidence type="ECO:0000256" key="8">
    <source>
        <dbReference type="SAM" id="Phobius"/>
    </source>
</evidence>
<proteinExistence type="inferred from homology"/>
<evidence type="ECO:0000256" key="7">
    <source>
        <dbReference type="RuleBase" id="RU003879"/>
    </source>
</evidence>
<dbReference type="InterPro" id="IPR003400">
    <property type="entry name" value="ExbD"/>
</dbReference>
<protein>
    <submittedName>
        <fullName evidence="9">Biopolymer transport protein ExbD/TolR</fullName>
    </submittedName>
</protein>
<dbReference type="Proteomes" id="UP000032232">
    <property type="component" value="Unassembled WGS sequence"/>
</dbReference>
<sequence length="135" mass="14889">MKRRRGLPKRPRQQLDVSLAIVNIVLLLIFFFLATGRLLNPAGPGLDLSETTELPLDALPKPVLVVGQAGRWELDGAPLDPNLLDAALQDMPQPVTLHLLIDRGAPADSLLAVVARPELEEVEVRLVTLRRRVEQ</sequence>
<dbReference type="AlphaFoldDB" id="A0A0D1CT20"/>
<dbReference type="PATRIC" id="fig|935700.4.peg.361"/>
<keyword evidence="5 8" id="KW-1133">Transmembrane helix</keyword>
<evidence type="ECO:0000256" key="5">
    <source>
        <dbReference type="ARBA" id="ARBA00022989"/>
    </source>
</evidence>
<evidence type="ECO:0000256" key="3">
    <source>
        <dbReference type="ARBA" id="ARBA00022475"/>
    </source>
</evidence>
<reference evidence="9 10" key="1">
    <citation type="submission" date="2015-02" db="EMBL/GenBank/DDBJ databases">
        <title>Genome Sequence of Jannaschia aquimarina DSM28248, a member of the Roseobacter clade.</title>
        <authorList>
            <person name="Voget S."/>
            <person name="Daniel R."/>
        </authorList>
    </citation>
    <scope>NUCLEOTIDE SEQUENCE [LARGE SCALE GENOMIC DNA]</scope>
    <source>
        <strain evidence="9 10">GSW-M26</strain>
    </source>
</reference>
<name>A0A0D1CT20_9RHOB</name>
<dbReference type="EMBL" id="JYFE01000009">
    <property type="protein sequence ID" value="KIT17912.1"/>
    <property type="molecule type" value="Genomic_DNA"/>
</dbReference>
<evidence type="ECO:0000256" key="1">
    <source>
        <dbReference type="ARBA" id="ARBA00004162"/>
    </source>
</evidence>
<feature type="transmembrane region" description="Helical" evidence="8">
    <location>
        <begin position="20"/>
        <end position="39"/>
    </location>
</feature>
<keyword evidence="7" id="KW-0653">Protein transport</keyword>
<evidence type="ECO:0000313" key="9">
    <source>
        <dbReference type="EMBL" id="KIT17912.1"/>
    </source>
</evidence>
<comment type="subcellular location">
    <subcellularLocation>
        <location evidence="1">Cell membrane</location>
        <topology evidence="1">Single-pass membrane protein</topology>
    </subcellularLocation>
    <subcellularLocation>
        <location evidence="7">Cell membrane</location>
        <topology evidence="7">Single-pass type II membrane protein</topology>
    </subcellularLocation>
</comment>
<keyword evidence="4 7" id="KW-0812">Transmembrane</keyword>
<keyword evidence="10" id="KW-1185">Reference proteome</keyword>
<keyword evidence="6 8" id="KW-0472">Membrane</keyword>
<evidence type="ECO:0000256" key="2">
    <source>
        <dbReference type="ARBA" id="ARBA00005811"/>
    </source>
</evidence>
<gene>
    <name evidence="9" type="ORF">jaqu_03370</name>
</gene>
<comment type="similarity">
    <text evidence="2 7">Belongs to the ExbD/TolR family.</text>
</comment>
<evidence type="ECO:0000256" key="4">
    <source>
        <dbReference type="ARBA" id="ARBA00022692"/>
    </source>
</evidence>
<keyword evidence="7" id="KW-0813">Transport</keyword>
<comment type="caution">
    <text evidence="9">The sequence shown here is derived from an EMBL/GenBank/DDBJ whole genome shotgun (WGS) entry which is preliminary data.</text>
</comment>
<organism evidence="9 10">
    <name type="scientific">Jannaschia aquimarina</name>
    <dbReference type="NCBI Taxonomy" id="935700"/>
    <lineage>
        <taxon>Bacteria</taxon>
        <taxon>Pseudomonadati</taxon>
        <taxon>Pseudomonadota</taxon>
        <taxon>Alphaproteobacteria</taxon>
        <taxon>Rhodobacterales</taxon>
        <taxon>Roseobacteraceae</taxon>
        <taxon>Jannaschia</taxon>
    </lineage>
</organism>
<dbReference type="GO" id="GO:0015031">
    <property type="term" value="P:protein transport"/>
    <property type="evidence" value="ECO:0007669"/>
    <property type="project" value="UniProtKB-KW"/>
</dbReference>
<evidence type="ECO:0000313" key="10">
    <source>
        <dbReference type="Proteomes" id="UP000032232"/>
    </source>
</evidence>
<dbReference type="Pfam" id="PF02472">
    <property type="entry name" value="ExbD"/>
    <property type="match status" value="1"/>
</dbReference>
<dbReference type="GO" id="GO:0005886">
    <property type="term" value="C:plasma membrane"/>
    <property type="evidence" value="ECO:0007669"/>
    <property type="project" value="UniProtKB-SubCell"/>
</dbReference>